<organism evidence="1 2">
    <name type="scientific">Pseudomonas brassicacearum (strain NFM421)</name>
    <dbReference type="NCBI Taxonomy" id="994484"/>
    <lineage>
        <taxon>Bacteria</taxon>
        <taxon>Pseudomonadati</taxon>
        <taxon>Pseudomonadota</taxon>
        <taxon>Gammaproteobacteria</taxon>
        <taxon>Pseudomonadales</taxon>
        <taxon>Pseudomonadaceae</taxon>
        <taxon>Pseudomonas</taxon>
    </lineage>
</organism>
<accession>F2KM73</accession>
<dbReference type="HOGENOM" id="CLU_2331517_0_0_6"/>
<dbReference type="KEGG" id="pba:PSEBR_m1612"/>
<reference evidence="1 2" key="1">
    <citation type="journal article" date="2011" name="J. Bacteriol.">
        <title>Complete genome sequence of a beneficial plant root-associated bacterium, Pseudomonas brassicacearum.</title>
        <authorList>
            <person name="Ortet P."/>
            <person name="Barakat M."/>
            <person name="Lalaouna D."/>
            <person name="Fochesato S."/>
            <person name="Barbe V."/>
            <person name="Vacherie B."/>
            <person name="Santaella C."/>
            <person name="Heulin T."/>
            <person name="Achouak W."/>
        </authorList>
    </citation>
    <scope>NUCLEOTIDE SEQUENCE [LARGE SCALE GENOMIC DNA]</scope>
    <source>
        <strain evidence="1 2">NFM421</strain>
    </source>
</reference>
<dbReference type="Proteomes" id="UP000006692">
    <property type="component" value="Chromosome"/>
</dbReference>
<reference key="2">
    <citation type="submission" date="2011-03" db="EMBL/GenBank/DDBJ databases">
        <title>Complete Genome Sequence of a beneficial plant roots-associated bacterium Pseudomonas brassicacearum.</title>
        <authorList>
            <person name="Ortet P."/>
            <person name="Barakat M."/>
            <person name="Lalaouna D."/>
            <person name="Fochesato S."/>
            <person name="Barbe V."/>
            <person name="Santaella C."/>
            <person name="Heulin T."/>
            <person name="Achouak W."/>
        </authorList>
    </citation>
    <scope>NUCLEOTIDE SEQUENCE</scope>
    <source>
        <strain>NFM421</strain>
    </source>
</reference>
<sequence>MPSLGKETWFCRTQPRSVEWIVKQKWNGSDCAPFGLAQRGAAPLDSPPSPVARLQEEKTLLQPRPKGAGTPSASRVCFAGILARSTRYARGCGLRFRP</sequence>
<name>F2KM73_PSEBN</name>
<proteinExistence type="predicted"/>
<protein>
    <submittedName>
        <fullName evidence="1">Uncharacterized protein</fullName>
    </submittedName>
</protein>
<evidence type="ECO:0000313" key="1">
    <source>
        <dbReference type="EMBL" id="AEA71616.1"/>
    </source>
</evidence>
<gene>
    <name evidence="1" type="ORF">PSEBR_m1612</name>
</gene>
<dbReference type="EMBL" id="CP002585">
    <property type="protein sequence ID" value="AEA71616.1"/>
    <property type="molecule type" value="Genomic_DNA"/>
</dbReference>
<dbReference type="AlphaFoldDB" id="F2KM73"/>
<evidence type="ECO:0000313" key="2">
    <source>
        <dbReference type="Proteomes" id="UP000006692"/>
    </source>
</evidence>